<dbReference type="InterPro" id="IPR000477">
    <property type="entry name" value="RT_dom"/>
</dbReference>
<dbReference type="InterPro" id="IPR020784">
    <property type="entry name" value="Ribosomal_uL11_N"/>
</dbReference>
<feature type="region of interest" description="Disordered" evidence="4">
    <location>
        <begin position="114"/>
        <end position="140"/>
    </location>
</feature>
<evidence type="ECO:0000313" key="7">
    <source>
        <dbReference type="Proteomes" id="UP001497522"/>
    </source>
</evidence>
<evidence type="ECO:0000256" key="2">
    <source>
        <dbReference type="ARBA" id="ARBA00022980"/>
    </source>
</evidence>
<feature type="domain" description="Reverse transcriptase" evidence="5">
    <location>
        <begin position="431"/>
        <end position="673"/>
    </location>
</feature>
<dbReference type="InterPro" id="IPR036796">
    <property type="entry name" value="Ribosomal_uL11_N_sf"/>
</dbReference>
<dbReference type="SUPFAM" id="SSF56672">
    <property type="entry name" value="DNA/RNA polymerases"/>
    <property type="match status" value="1"/>
</dbReference>
<evidence type="ECO:0000313" key="6">
    <source>
        <dbReference type="EMBL" id="CAK9863887.1"/>
    </source>
</evidence>
<feature type="compositionally biased region" description="Polar residues" evidence="4">
    <location>
        <begin position="314"/>
        <end position="338"/>
    </location>
</feature>
<feature type="region of interest" description="Disordered" evidence="4">
    <location>
        <begin position="51"/>
        <end position="76"/>
    </location>
</feature>
<reference evidence="6" key="1">
    <citation type="submission" date="2024-03" db="EMBL/GenBank/DDBJ databases">
        <authorList>
            <consortium name="ELIXIR-Norway"/>
            <consortium name="Elixir Norway"/>
        </authorList>
    </citation>
    <scope>NUCLEOTIDE SEQUENCE</scope>
</reference>
<dbReference type="EMBL" id="OZ023715">
    <property type="protein sequence ID" value="CAK9863887.1"/>
    <property type="molecule type" value="Genomic_DNA"/>
</dbReference>
<accession>A0ABP1AMV5</accession>
<dbReference type="CDD" id="cd01651">
    <property type="entry name" value="RT_G2_intron"/>
    <property type="match status" value="1"/>
</dbReference>
<comment type="similarity">
    <text evidence="1">Belongs to the universal ribosomal protein uL11 family.</text>
</comment>
<proteinExistence type="inferred from homology"/>
<evidence type="ECO:0000256" key="3">
    <source>
        <dbReference type="ARBA" id="ARBA00023274"/>
    </source>
</evidence>
<evidence type="ECO:0000256" key="4">
    <source>
        <dbReference type="SAM" id="MobiDB-lite"/>
    </source>
</evidence>
<dbReference type="Gene3D" id="3.30.1550.10">
    <property type="entry name" value="Ribosomal protein L11/L12, N-terminal domain"/>
    <property type="match status" value="1"/>
</dbReference>
<gene>
    <name evidence="6" type="ORF">CSSPJE1EN2_LOCUS6882</name>
</gene>
<dbReference type="PANTHER" id="PTHR33642:SF3">
    <property type="entry name" value="NUCLEAR INTRON MATURASE 4, MITOCHONDRIAL"/>
    <property type="match status" value="1"/>
</dbReference>
<keyword evidence="2" id="KW-0689">Ribosomal protein</keyword>
<dbReference type="Pfam" id="PF03946">
    <property type="entry name" value="Ribosomal_L11_N"/>
    <property type="match status" value="1"/>
</dbReference>
<dbReference type="SUPFAM" id="SSF54747">
    <property type="entry name" value="Ribosomal L11/L12e N-terminal domain"/>
    <property type="match status" value="1"/>
</dbReference>
<organism evidence="6 7">
    <name type="scientific">Sphagnum jensenii</name>
    <dbReference type="NCBI Taxonomy" id="128206"/>
    <lineage>
        <taxon>Eukaryota</taxon>
        <taxon>Viridiplantae</taxon>
        <taxon>Streptophyta</taxon>
        <taxon>Embryophyta</taxon>
        <taxon>Bryophyta</taxon>
        <taxon>Sphagnophytina</taxon>
        <taxon>Sphagnopsida</taxon>
        <taxon>Sphagnales</taxon>
        <taxon>Sphagnaceae</taxon>
        <taxon>Sphagnum</taxon>
    </lineage>
</organism>
<protein>
    <recommendedName>
        <fullName evidence="5">Reverse transcriptase domain-containing protein</fullName>
    </recommendedName>
</protein>
<dbReference type="InterPro" id="IPR043502">
    <property type="entry name" value="DNA/RNA_pol_sf"/>
</dbReference>
<evidence type="ECO:0000259" key="5">
    <source>
        <dbReference type="PROSITE" id="PS50878"/>
    </source>
</evidence>
<dbReference type="PROSITE" id="PS50878">
    <property type="entry name" value="RT_POL"/>
    <property type="match status" value="1"/>
</dbReference>
<dbReference type="PANTHER" id="PTHR33642">
    <property type="entry name" value="COX1/OXI3 INTRON 1 PROTEIN-RELATED"/>
    <property type="match status" value="1"/>
</dbReference>
<keyword evidence="3" id="KW-0687">Ribonucleoprotein</keyword>
<dbReference type="Proteomes" id="UP001497522">
    <property type="component" value="Chromosome 14"/>
</dbReference>
<feature type="region of interest" description="Disordered" evidence="4">
    <location>
        <begin position="313"/>
        <end position="345"/>
    </location>
</feature>
<keyword evidence="7" id="KW-1185">Reference proteome</keyword>
<name>A0ABP1AMV5_9BRYO</name>
<sequence>MAGKERQVSALIRLVVNAGQAKPATPVSPGLGQQHRLNLMAFCKDFNNARTQHMKKQPSTSWAGSSHHHREGRSQQQFSLIDKVRVFVHGSQLGFTSSSMSTEAQPIQETAHILEQDSTTSTRETAHIMEQDPTTSRTSKSIRAQGALVHAMSSRVKFLGVYIAAVVMSKQKRREAKGLEKRRRVIHRLHMLQKQRQTSWEKEAERLVMKAWIRGYRKAISTLRSSPQNGRQVVVKKAAVLGMKTALNLTEGDPTESRNHLKKLLEEEKDHFSRQRWAYLPLRVKGAYENFLLSIDEACDELKVQAAALKRLQRNPSGQERHQNVSSQDNEYDPSSSLSRRDDGQFFKPTMDRFDNVEGFADITELQPADHQNLSLSPTRVDQNVHEIIDRIADPHALLASYGSIEARLQFAYLKEGEVGEDFDWNWFNHTAHSLKTGKYEFTPVEQVDMRKPGIGGQMRSHALVCRRDQIVEEAIRVELETIYDPMFLQDSHGFRPGKSRHSALKAIKNGWKGTSWFLDVEIDNRYGISNQKRLLDILSERIQDQRLLNMLEQMLAVGIIDMGGPMCENGSLLSALLCNIYYHQLDLEIARIKSEVNVGSKKRDDITGIARTGGVGPGRRQQNHQDPEYIRVRYVRFADEFLIGITGSKAIAQDILGRVKHFLVSNLKLRFR</sequence>
<evidence type="ECO:0000256" key="1">
    <source>
        <dbReference type="ARBA" id="ARBA00010537"/>
    </source>
</evidence>